<proteinExistence type="predicted"/>
<dbReference type="GO" id="GO:0005643">
    <property type="term" value="C:nuclear pore"/>
    <property type="evidence" value="ECO:0007669"/>
    <property type="project" value="TreeGrafter"/>
</dbReference>
<dbReference type="Proteomes" id="UP000038040">
    <property type="component" value="Unplaced"/>
</dbReference>
<dbReference type="InterPro" id="IPR015943">
    <property type="entry name" value="WD40/YVTN_repeat-like_dom_sf"/>
</dbReference>
<accession>A0A158Q5P3</accession>
<dbReference type="PANTHER" id="PTHR14494:SF0">
    <property type="entry name" value="ALADIN"/>
    <property type="match status" value="1"/>
</dbReference>
<dbReference type="Proteomes" id="UP000274756">
    <property type="component" value="Unassembled WGS sequence"/>
</dbReference>
<dbReference type="Gene3D" id="2.130.10.10">
    <property type="entry name" value="YVTN repeat-like/Quinoprotein amine dehydrogenase"/>
    <property type="match status" value="1"/>
</dbReference>
<evidence type="ECO:0000313" key="4">
    <source>
        <dbReference type="WBParaSite" id="DME_0000791501-mRNA-1"/>
    </source>
</evidence>
<reference evidence="4" key="1">
    <citation type="submission" date="2016-04" db="UniProtKB">
        <authorList>
            <consortium name="WormBaseParasite"/>
        </authorList>
    </citation>
    <scope>IDENTIFICATION</scope>
</reference>
<keyword evidence="3" id="KW-1185">Reference proteome</keyword>
<dbReference type="InterPro" id="IPR045139">
    <property type="entry name" value="Aladin"/>
</dbReference>
<evidence type="ECO:0000313" key="1">
    <source>
        <dbReference type="EMBL" id="VDN52067.1"/>
    </source>
</evidence>
<dbReference type="SUPFAM" id="SSF82171">
    <property type="entry name" value="DPP6 N-terminal domain-like"/>
    <property type="match status" value="1"/>
</dbReference>
<dbReference type="OrthoDB" id="411991at2759"/>
<gene>
    <name evidence="1" type="ORF">DME_LOCUS2040</name>
</gene>
<organism evidence="2 4">
    <name type="scientific">Dracunculus medinensis</name>
    <name type="common">Guinea worm</name>
    <dbReference type="NCBI Taxonomy" id="318479"/>
    <lineage>
        <taxon>Eukaryota</taxon>
        <taxon>Metazoa</taxon>
        <taxon>Ecdysozoa</taxon>
        <taxon>Nematoda</taxon>
        <taxon>Chromadorea</taxon>
        <taxon>Rhabditida</taxon>
        <taxon>Spirurina</taxon>
        <taxon>Dracunculoidea</taxon>
        <taxon>Dracunculidae</taxon>
        <taxon>Dracunculus</taxon>
    </lineage>
</organism>
<evidence type="ECO:0000313" key="3">
    <source>
        <dbReference type="Proteomes" id="UP000274756"/>
    </source>
</evidence>
<evidence type="ECO:0000313" key="2">
    <source>
        <dbReference type="Proteomes" id="UP000038040"/>
    </source>
</evidence>
<dbReference type="AlphaFoldDB" id="A0A158Q5P3"/>
<name>A0A158Q5P3_DRAME</name>
<dbReference type="STRING" id="318479.A0A158Q5P3"/>
<sequence>MCDPLRPIRNISHAPLRSVESANLFNVANLLVSNCFCEFDDLLFIIRKSMCKNGASGIMEYLINITDGTHYWWPIAKIGRFLRNLGANILENFAVSEEDLRSIIADSSIMGRDWFSNWIRCLAVHESGYYVAVCQPNDIILIFSSKRHLKSPVVLKHSFQRNVSSMQWKIYGENIMTESTERKISKVFKAKRCDDLSCGLSEGSNCLENLFKEPCELVIDSLSAEIDSLSIWARSKVSRMWPSPDGSKLLVAFRCSFVRIYNCNSWEYEEWANFAGGCSAAVWSPDNSFLLLTACNEAMIRYIQFTRTGAKTLIVFKFSYGSSNVIPLFDLSEVASEGSPSIGGTARDMILSPDGCRLVVTFKAINSIDTIDEKYDCILKIRKVISDNMSVIAIFIVRWRPTLLLTPCGLINGADFGNATIVLFYPKFDYGSLLSVVRVWSEARLQHIPLIYGSFAKSILLHRTFDFDDGINQAVLDDFNICFQNDISFEINDDSDQTETSLHSTNSNNVQLFSSQGLYDRLTEHSPK</sequence>
<dbReference type="EMBL" id="UYYG01000043">
    <property type="protein sequence ID" value="VDN52067.1"/>
    <property type="molecule type" value="Genomic_DNA"/>
</dbReference>
<reference evidence="1 3" key="2">
    <citation type="submission" date="2018-11" db="EMBL/GenBank/DDBJ databases">
        <authorList>
            <consortium name="Pathogen Informatics"/>
        </authorList>
    </citation>
    <scope>NUCLEOTIDE SEQUENCE [LARGE SCALE GENOMIC DNA]</scope>
</reference>
<dbReference type="GO" id="GO:0006913">
    <property type="term" value="P:nucleocytoplasmic transport"/>
    <property type="evidence" value="ECO:0007669"/>
    <property type="project" value="TreeGrafter"/>
</dbReference>
<dbReference type="PANTHER" id="PTHR14494">
    <property type="entry name" value="ALADIN/ADRACALIN/AAAS"/>
    <property type="match status" value="1"/>
</dbReference>
<dbReference type="WBParaSite" id="DME_0000791501-mRNA-1">
    <property type="protein sequence ID" value="DME_0000791501-mRNA-1"/>
    <property type="gene ID" value="DME_0000791501"/>
</dbReference>
<protein>
    <submittedName>
        <fullName evidence="4">ANAPC4_WD40 domain-containing protein</fullName>
    </submittedName>
</protein>